<dbReference type="Proteomes" id="UP000199109">
    <property type="component" value="Unassembled WGS sequence"/>
</dbReference>
<keyword evidence="2" id="KW-0812">Transmembrane</keyword>
<sequence>MCTGCAGSGKIYSPDPPLTPENGNKSGCFKNLAYGAFGLAALVLAGALFGENDEDVITPTKKKMPQPEIRIETTPPSVIKEQDERT</sequence>
<gene>
    <name evidence="3" type="ORF">SAMN05421636_109195</name>
</gene>
<keyword evidence="4" id="KW-1185">Reference proteome</keyword>
<evidence type="ECO:0000313" key="3">
    <source>
        <dbReference type="EMBL" id="SDF00428.1"/>
    </source>
</evidence>
<protein>
    <submittedName>
        <fullName evidence="3">Uncharacterized protein</fullName>
    </submittedName>
</protein>
<keyword evidence="2" id="KW-1133">Transmembrane helix</keyword>
<proteinExistence type="predicted"/>
<name>A0A1G7HJ67_9FLAO</name>
<accession>A0A1G7HJ67</accession>
<reference evidence="3 4" key="1">
    <citation type="submission" date="2016-10" db="EMBL/GenBank/DDBJ databases">
        <authorList>
            <person name="de Groot N.N."/>
        </authorList>
    </citation>
    <scope>NUCLEOTIDE SEQUENCE [LARGE SCALE GENOMIC DNA]</scope>
    <source>
        <strain evidence="3 4">DSM 23421</strain>
    </source>
</reference>
<feature type="transmembrane region" description="Helical" evidence="2">
    <location>
        <begin position="32"/>
        <end position="50"/>
    </location>
</feature>
<dbReference type="STRING" id="641691.SAMN05421636_109195"/>
<evidence type="ECO:0000313" key="4">
    <source>
        <dbReference type="Proteomes" id="UP000199109"/>
    </source>
</evidence>
<evidence type="ECO:0000256" key="2">
    <source>
        <dbReference type="SAM" id="Phobius"/>
    </source>
</evidence>
<dbReference type="EMBL" id="FNAO01000009">
    <property type="protein sequence ID" value="SDF00428.1"/>
    <property type="molecule type" value="Genomic_DNA"/>
</dbReference>
<feature type="region of interest" description="Disordered" evidence="1">
    <location>
        <begin position="1"/>
        <end position="22"/>
    </location>
</feature>
<feature type="region of interest" description="Disordered" evidence="1">
    <location>
        <begin position="58"/>
        <end position="86"/>
    </location>
</feature>
<evidence type="ECO:0000256" key="1">
    <source>
        <dbReference type="SAM" id="MobiDB-lite"/>
    </source>
</evidence>
<keyword evidence="2" id="KW-0472">Membrane</keyword>
<organism evidence="3 4">
    <name type="scientific">Pricia antarctica</name>
    <dbReference type="NCBI Taxonomy" id="641691"/>
    <lineage>
        <taxon>Bacteria</taxon>
        <taxon>Pseudomonadati</taxon>
        <taxon>Bacteroidota</taxon>
        <taxon>Flavobacteriia</taxon>
        <taxon>Flavobacteriales</taxon>
        <taxon>Flavobacteriaceae</taxon>
        <taxon>Pricia</taxon>
    </lineage>
</organism>
<dbReference type="AlphaFoldDB" id="A0A1G7HJ67"/>